<dbReference type="STRING" id="675864.SAMN04489747_1191"/>
<protein>
    <submittedName>
        <fullName evidence="2">Flavoprotein</fullName>
    </submittedName>
</protein>
<accession>A0A1G6VLS7</accession>
<dbReference type="SUPFAM" id="SSF52507">
    <property type="entry name" value="Homo-oligomeric flavin-containing Cys decarboxylases, HFCD"/>
    <property type="match status" value="1"/>
</dbReference>
<gene>
    <name evidence="2" type="ORF">SAMN04489747_1191</name>
</gene>
<dbReference type="EMBL" id="LT629688">
    <property type="protein sequence ID" value="SDD54363.1"/>
    <property type="molecule type" value="Genomic_DNA"/>
</dbReference>
<dbReference type="InterPro" id="IPR003382">
    <property type="entry name" value="Flavoprotein"/>
</dbReference>
<name>A0A1G6VLS7_9ACTN</name>
<organism evidence="2 3">
    <name type="scientific">Auraticoccus monumenti</name>
    <dbReference type="NCBI Taxonomy" id="675864"/>
    <lineage>
        <taxon>Bacteria</taxon>
        <taxon>Bacillati</taxon>
        <taxon>Actinomycetota</taxon>
        <taxon>Actinomycetes</taxon>
        <taxon>Propionibacteriales</taxon>
        <taxon>Propionibacteriaceae</taxon>
        <taxon>Auraticoccus</taxon>
    </lineage>
</organism>
<evidence type="ECO:0000259" key="1">
    <source>
        <dbReference type="Pfam" id="PF02441"/>
    </source>
</evidence>
<dbReference type="GO" id="GO:0004633">
    <property type="term" value="F:phosphopantothenoylcysteine decarboxylase activity"/>
    <property type="evidence" value="ECO:0007669"/>
    <property type="project" value="TreeGrafter"/>
</dbReference>
<reference evidence="2 3" key="1">
    <citation type="submission" date="2016-10" db="EMBL/GenBank/DDBJ databases">
        <authorList>
            <person name="de Groot N.N."/>
        </authorList>
    </citation>
    <scope>NUCLEOTIDE SEQUENCE [LARGE SCALE GENOMIC DNA]</scope>
    <source>
        <strain evidence="2 3">MON 2.2</strain>
    </source>
</reference>
<dbReference type="Proteomes" id="UP000198546">
    <property type="component" value="Chromosome i"/>
</dbReference>
<dbReference type="GO" id="GO:0071513">
    <property type="term" value="C:phosphopantothenoylcysteine decarboxylase complex"/>
    <property type="evidence" value="ECO:0007669"/>
    <property type="project" value="TreeGrafter"/>
</dbReference>
<dbReference type="PANTHER" id="PTHR14359">
    <property type="entry name" value="HOMO-OLIGOMERIC FLAVIN CONTAINING CYS DECARBOXYLASE FAMILY"/>
    <property type="match status" value="1"/>
</dbReference>
<dbReference type="GO" id="GO:0015937">
    <property type="term" value="P:coenzyme A biosynthetic process"/>
    <property type="evidence" value="ECO:0007669"/>
    <property type="project" value="TreeGrafter"/>
</dbReference>
<dbReference type="Pfam" id="PF02441">
    <property type="entry name" value="Flavoprotein"/>
    <property type="match status" value="1"/>
</dbReference>
<dbReference type="PANTHER" id="PTHR14359:SF6">
    <property type="entry name" value="PHOSPHOPANTOTHENOYLCYSTEINE DECARBOXYLASE"/>
    <property type="match status" value="1"/>
</dbReference>
<evidence type="ECO:0000313" key="2">
    <source>
        <dbReference type="EMBL" id="SDD54363.1"/>
    </source>
</evidence>
<dbReference type="AlphaFoldDB" id="A0A1G6VLS7"/>
<dbReference type="InterPro" id="IPR036551">
    <property type="entry name" value="Flavin_trans-like"/>
</dbReference>
<evidence type="ECO:0000313" key="3">
    <source>
        <dbReference type="Proteomes" id="UP000198546"/>
    </source>
</evidence>
<dbReference type="Gene3D" id="3.40.50.1950">
    <property type="entry name" value="Flavin prenyltransferase-like"/>
    <property type="match status" value="1"/>
</dbReference>
<dbReference type="GO" id="GO:0010181">
    <property type="term" value="F:FMN binding"/>
    <property type="evidence" value="ECO:0007669"/>
    <property type="project" value="TreeGrafter"/>
</dbReference>
<sequence>MRTIGVVAAAAAGAHTLREGLVQPLVEQGQRVTVTLTPTARTWFDHLGETAALEDLTGWPVRSAPRVWGAPRPHPDPDLLVAAPLTANTCAKLALGLGDNQALTVLCEGITVLPTVVFPRVNAAHTRHPAWEEHLRRLRAAGAHLVQGDDVWPLDEPRLNGTERPLPWSHIIETVQRLLPAV</sequence>
<proteinExistence type="predicted"/>
<keyword evidence="3" id="KW-1185">Reference proteome</keyword>
<feature type="domain" description="Flavoprotein" evidence="1">
    <location>
        <begin position="4"/>
        <end position="144"/>
    </location>
</feature>
<dbReference type="RefSeq" id="WP_231946522.1">
    <property type="nucleotide sequence ID" value="NZ_LT629688.1"/>
</dbReference>